<reference evidence="2" key="1">
    <citation type="journal article" date="2022" name="Nat. Commun.">
        <title>Chromosome evolution and the genetic basis of agronomically important traits in greater yam.</title>
        <authorList>
            <person name="Bredeson J.V."/>
            <person name="Lyons J.B."/>
            <person name="Oniyinde I.O."/>
            <person name="Okereke N.R."/>
            <person name="Kolade O."/>
            <person name="Nnabue I."/>
            <person name="Nwadili C.O."/>
            <person name="Hribova E."/>
            <person name="Parker M."/>
            <person name="Nwogha J."/>
            <person name="Shu S."/>
            <person name="Carlson J."/>
            <person name="Kariba R."/>
            <person name="Muthemba S."/>
            <person name="Knop K."/>
            <person name="Barton G.J."/>
            <person name="Sherwood A.V."/>
            <person name="Lopez-Montes A."/>
            <person name="Asiedu R."/>
            <person name="Jamnadass R."/>
            <person name="Muchugi A."/>
            <person name="Goodstein D."/>
            <person name="Egesi C.N."/>
            <person name="Featherston J."/>
            <person name="Asfaw A."/>
            <person name="Simpson G.G."/>
            <person name="Dolezel J."/>
            <person name="Hendre P.S."/>
            <person name="Van Deynze A."/>
            <person name="Kumar P.L."/>
            <person name="Obidiegwu J.E."/>
            <person name="Bhattacharjee R."/>
            <person name="Rokhsar D.S."/>
        </authorList>
    </citation>
    <scope>NUCLEOTIDE SEQUENCE [LARGE SCALE GENOMIC DNA]</scope>
    <source>
        <strain evidence="2">cv. TDa95/00328</strain>
    </source>
</reference>
<evidence type="ECO:0000313" key="1">
    <source>
        <dbReference type="EMBL" id="KAH7684267.1"/>
    </source>
</evidence>
<dbReference type="EMBL" id="CM037015">
    <property type="protein sequence ID" value="KAH7684267.1"/>
    <property type="molecule type" value="Genomic_DNA"/>
</dbReference>
<organism evidence="1 2">
    <name type="scientific">Dioscorea alata</name>
    <name type="common">Purple yam</name>
    <dbReference type="NCBI Taxonomy" id="55571"/>
    <lineage>
        <taxon>Eukaryota</taxon>
        <taxon>Viridiplantae</taxon>
        <taxon>Streptophyta</taxon>
        <taxon>Embryophyta</taxon>
        <taxon>Tracheophyta</taxon>
        <taxon>Spermatophyta</taxon>
        <taxon>Magnoliopsida</taxon>
        <taxon>Liliopsida</taxon>
        <taxon>Dioscoreales</taxon>
        <taxon>Dioscoreaceae</taxon>
        <taxon>Dioscorea</taxon>
    </lineage>
</organism>
<comment type="caution">
    <text evidence="1">The sequence shown here is derived from an EMBL/GenBank/DDBJ whole genome shotgun (WGS) entry which is preliminary data.</text>
</comment>
<gene>
    <name evidence="1" type="ORF">IHE45_05G231600</name>
</gene>
<protein>
    <submittedName>
        <fullName evidence="1">Uncharacterized protein</fullName>
    </submittedName>
</protein>
<proteinExistence type="predicted"/>
<dbReference type="Proteomes" id="UP000827976">
    <property type="component" value="Chromosome 5"/>
</dbReference>
<accession>A0ACB7W9X9</accession>
<evidence type="ECO:0000313" key="2">
    <source>
        <dbReference type="Proteomes" id="UP000827976"/>
    </source>
</evidence>
<sequence length="1108" mass="122266">MLEMLSSASPPGPSCSQASGLKSEEIEPPNFSIRDYVFNLRNEDIKKNWPFPPKFLQICLKHDVKDLLPPFESCCSVRAKRCNKDNIVTSLEDVDNVNQTRCLSSINQLVVENLPEKETAAVEKVDILDGKLINNEAEILNTIINHDQVVCKSYETSENRLEETSEREVAVSSPVAAVPNISRQRAEKKRKLIVKLSPMPQSSHAEDIGTTSASVSDLMASKVCPVCKTFASSSNTTLNAHIDQCLSEESNTKLVVTNSLKVQVKPRKKKLMVDIYKTAPHCTLEDLDKRNGTNWASDLSLVAPSGNVSCEFKRPKLSPVFIDKGNNEGAVYVDSNGIKIRILSKIDDAPSTVSGKGFKKKHLKAKYLNYLKVNAPKKKLSKRQSSLEGDCLLNTNQKIQKEESLSDLNAQDQVQSLGRATLGQWVCSKRSDMSRKLRNKKFSKSSVNLLPITKKLLSNQTDSIKTSVGKKQILKLSRLSEDLAPSTTTKMVGSVDEIVQTTNEENKSPNPPVFDPLLSSFEVSKSSCKESCHPSPKAGKDISLKKNDLLQNQCFMGAEGDSVCKNLLISKKLRKHRLIGSGKWGSEFTSCDDGLVGSVKAKKLSDHHEVNFSDDTVMPGPSDAVDQESDQGKEFFDISDMQKHSSGRFNSGISKLDMQIGDATASDEILIADSQILDAKTRLDHQSSREEHLELICGNESLGELPSQRSVDAEKMQCDNIVNDGIIDQSTQVESEATFFAKVTSDLQLEERQTGSTCIEKSVTCLKECAGIGLEISQEKSSITSIKNHMLMNRDPSSSPDSTASTMSQPSRDFEIKDKEVVDNSASSLKNIRTEGQEAQKASIELNGMSPVKPIERLRDSQPCCCSHRESLFREAQLVRQCGTLKTPSLSKGNQMSSNSNIQQAICCSIPCPCLRTRTISAITSSDSLIKFQNPVLRLMGKDLVVNHDVSYNRLEHSSSNCAPDRVTVPCYYHQYADSSPFTSQVSWAANQPMYFQSHDMMFVGDPPVIGSKSRHSLQSHQKRSTNQPMNERGMNPPAAALFPNIMPHGSLYSSPLTSNHPFLSTPQPIPPAKMMRQRSIPDGSAPLLRNTKMFSSPSSANHLTPFY</sequence>
<keyword evidence="2" id="KW-1185">Reference proteome</keyword>
<name>A0ACB7W9X9_DIOAL</name>